<dbReference type="KEGG" id="bpip:BPP43_09150"/>
<dbReference type="Proteomes" id="UP000010793">
    <property type="component" value="Chromosome"/>
</dbReference>
<evidence type="ECO:0000256" key="2">
    <source>
        <dbReference type="ARBA" id="ARBA00022490"/>
    </source>
</evidence>
<dbReference type="InterPro" id="IPR026564">
    <property type="entry name" value="Transcrip_reg_TACO1-like_dom3"/>
</dbReference>
<dbReference type="InterPro" id="IPR048300">
    <property type="entry name" value="TACO1_YebC-like_2nd/3rd_dom"/>
</dbReference>
<dbReference type="SUPFAM" id="SSF75625">
    <property type="entry name" value="YebC-like"/>
    <property type="match status" value="1"/>
</dbReference>
<keyword evidence="5 6" id="KW-0804">Transcription</keyword>
<reference evidence="10 11" key="1">
    <citation type="journal article" date="2013" name="Genome Announc.">
        <title>Complete Genome Sequence of the Porcine Strain Brachyspira pilosicoli P43/6/78(T.).</title>
        <authorList>
            <person name="Lin C."/>
            <person name="den Bakker H.C."/>
            <person name="Suzuki H."/>
            <person name="Lefebure T."/>
            <person name="Ponnala L."/>
            <person name="Sun Q."/>
            <person name="Stanhope M.J."/>
            <person name="Wiedmann M."/>
            <person name="Duhamel G.E."/>
        </authorList>
    </citation>
    <scope>NUCLEOTIDE SEQUENCE [LARGE SCALE GENOMIC DNA]</scope>
    <source>
        <strain evidence="10 11">P43/6/78</strain>
    </source>
</reference>
<dbReference type="AlphaFoldDB" id="A0A3B6VVD1"/>
<dbReference type="GO" id="GO:0003677">
    <property type="term" value="F:DNA binding"/>
    <property type="evidence" value="ECO:0007669"/>
    <property type="project" value="UniProtKB-UniRule"/>
</dbReference>
<dbReference type="EMBL" id="CP002873">
    <property type="protein sequence ID" value="AGA67015.1"/>
    <property type="molecule type" value="Genomic_DNA"/>
</dbReference>
<dbReference type="NCBIfam" id="NF009044">
    <property type="entry name" value="PRK12378.1"/>
    <property type="match status" value="1"/>
</dbReference>
<evidence type="ECO:0000259" key="8">
    <source>
        <dbReference type="Pfam" id="PF01709"/>
    </source>
</evidence>
<dbReference type="InterPro" id="IPR017856">
    <property type="entry name" value="Integrase-like_N"/>
</dbReference>
<dbReference type="RefSeq" id="WP_013244133.1">
    <property type="nucleotide sequence ID" value="NC_019908.1"/>
</dbReference>
<dbReference type="InterPro" id="IPR049083">
    <property type="entry name" value="TACO1_YebC_N"/>
</dbReference>
<evidence type="ECO:0000256" key="6">
    <source>
        <dbReference type="HAMAP-Rule" id="MF_00693"/>
    </source>
</evidence>
<comment type="subcellular location">
    <subcellularLocation>
        <location evidence="6">Cytoplasm</location>
    </subcellularLocation>
</comment>
<evidence type="ECO:0000256" key="1">
    <source>
        <dbReference type="ARBA" id="ARBA00008724"/>
    </source>
</evidence>
<evidence type="ECO:0000256" key="4">
    <source>
        <dbReference type="ARBA" id="ARBA00023125"/>
    </source>
</evidence>
<dbReference type="Gene3D" id="1.10.10.200">
    <property type="match status" value="1"/>
</dbReference>
<dbReference type="GeneID" id="56439758"/>
<feature type="region of interest" description="Disordered" evidence="7">
    <location>
        <begin position="1"/>
        <end position="22"/>
    </location>
</feature>
<name>A0A3B6VVD1_BRAPL</name>
<evidence type="ECO:0000256" key="5">
    <source>
        <dbReference type="ARBA" id="ARBA00023163"/>
    </source>
</evidence>
<accession>A0A3B6VVD1</accession>
<dbReference type="FunFam" id="1.10.10.200:FF:000002">
    <property type="entry name" value="Probable transcriptional regulatory protein CLM62_37755"/>
    <property type="match status" value="1"/>
</dbReference>
<feature type="domain" description="TACO1/YebC-like second and third" evidence="8">
    <location>
        <begin position="84"/>
        <end position="238"/>
    </location>
</feature>
<dbReference type="Pfam" id="PF01709">
    <property type="entry name" value="Transcrip_reg"/>
    <property type="match status" value="1"/>
</dbReference>
<evidence type="ECO:0000313" key="10">
    <source>
        <dbReference type="EMBL" id="AGA67015.1"/>
    </source>
</evidence>
<evidence type="ECO:0000313" key="11">
    <source>
        <dbReference type="Proteomes" id="UP000010793"/>
    </source>
</evidence>
<dbReference type="Pfam" id="PF20772">
    <property type="entry name" value="TACO1_YebC_N"/>
    <property type="match status" value="1"/>
</dbReference>
<dbReference type="GO" id="GO:0006355">
    <property type="term" value="P:regulation of DNA-templated transcription"/>
    <property type="evidence" value="ECO:0007669"/>
    <property type="project" value="UniProtKB-UniRule"/>
</dbReference>
<dbReference type="GO" id="GO:0005829">
    <property type="term" value="C:cytosol"/>
    <property type="evidence" value="ECO:0007669"/>
    <property type="project" value="TreeGrafter"/>
</dbReference>
<dbReference type="InterPro" id="IPR029072">
    <property type="entry name" value="YebC-like"/>
</dbReference>
<feature type="domain" description="TACO1/YebC-like N-terminal" evidence="9">
    <location>
        <begin position="5"/>
        <end position="76"/>
    </location>
</feature>
<organism evidence="10 11">
    <name type="scientific">Brachyspira pilosicoli P43/6/78</name>
    <dbReference type="NCBI Taxonomy" id="1042417"/>
    <lineage>
        <taxon>Bacteria</taxon>
        <taxon>Pseudomonadati</taxon>
        <taxon>Spirochaetota</taxon>
        <taxon>Spirochaetia</taxon>
        <taxon>Brachyspirales</taxon>
        <taxon>Brachyspiraceae</taxon>
        <taxon>Brachyspira</taxon>
    </lineage>
</organism>
<keyword evidence="3 6" id="KW-0805">Transcription regulation</keyword>
<dbReference type="InterPro" id="IPR002876">
    <property type="entry name" value="Transcrip_reg_TACO1-like"/>
</dbReference>
<evidence type="ECO:0000259" key="9">
    <source>
        <dbReference type="Pfam" id="PF20772"/>
    </source>
</evidence>
<proteinExistence type="inferred from homology"/>
<keyword evidence="4 6" id="KW-0238">DNA-binding</keyword>
<evidence type="ECO:0000256" key="3">
    <source>
        <dbReference type="ARBA" id="ARBA00023015"/>
    </source>
</evidence>
<dbReference type="PANTHER" id="PTHR12532:SF6">
    <property type="entry name" value="TRANSCRIPTIONAL REGULATORY PROTEIN YEBC-RELATED"/>
    <property type="match status" value="1"/>
</dbReference>
<protein>
    <recommendedName>
        <fullName evidence="6">Probable transcriptional regulatory protein BPP43_09150</fullName>
    </recommendedName>
</protein>
<dbReference type="NCBIfam" id="TIGR01033">
    <property type="entry name" value="YebC/PmpR family DNA-binding transcriptional regulator"/>
    <property type="match status" value="1"/>
</dbReference>
<dbReference type="NCBIfam" id="NF001030">
    <property type="entry name" value="PRK00110.1"/>
    <property type="match status" value="1"/>
</dbReference>
<keyword evidence="11" id="KW-1185">Reference proteome</keyword>
<comment type="similarity">
    <text evidence="1 6">Belongs to the TACO1 family.</text>
</comment>
<dbReference type="PANTHER" id="PTHR12532">
    <property type="entry name" value="TRANSLATIONAL ACTIVATOR OF CYTOCHROME C OXIDASE 1"/>
    <property type="match status" value="1"/>
</dbReference>
<sequence length="248" mass="26635">MSGHSKWASIKHKKAANDSKKGKIWSKIAKEITIAVKEGGSPDPDQNARLRMVIVKAKGTNMPNDNIDRAIKRGAGAGEGANIEEMSYEGYAPGGVAIIVDVATDNKNRTAAEIRSIFSKNGGNLAENGAVSWQFKKKAVVIIPAAGNTEESLMDIVLDAGAEDIEQDEEVFTITGPMEALSSIVDALKAKNIEPESAEIVRIADNTMTIAENDAKKVMKIISLFEDHDDVSAVATNLEITDNLIEEE</sequence>
<gene>
    <name evidence="10" type="ORF">BPP43_09150</name>
</gene>
<dbReference type="Gene3D" id="3.30.70.980">
    <property type="match status" value="2"/>
</dbReference>
<dbReference type="HAMAP" id="MF_00693">
    <property type="entry name" value="Transcrip_reg_TACO1"/>
    <property type="match status" value="1"/>
</dbReference>
<keyword evidence="2 6" id="KW-0963">Cytoplasm</keyword>
<evidence type="ECO:0000256" key="7">
    <source>
        <dbReference type="SAM" id="MobiDB-lite"/>
    </source>
</evidence>